<dbReference type="RefSeq" id="WP_255388196.1">
    <property type="nucleotide sequence ID" value="NZ_CP101508.1"/>
</dbReference>
<sequence length="144" mass="15694">MRVFKLGKWAYKRNYKFIQSLCERYIRIVYSMSIKMETRIGEGVKFGYGGIGVVIHPKAIIGKNVTIAQNVTIGMKNVNQKREPGINYLPVIGDNVYIGAGAVVLGGINIGNNVTIGANSVVISDIEENTVVAGIPARVIKQNV</sequence>
<reference evidence="5" key="1">
    <citation type="submission" date="2022-07" db="EMBL/GenBank/DDBJ databases">
        <title>Genome sequencing of Photobacterium atrarenae GJH2-4.</title>
        <authorList>
            <person name="Park S.-J."/>
        </authorList>
    </citation>
    <scope>NUCLEOTIDE SEQUENCE</scope>
    <source>
        <strain evidence="5">GJH2-4</strain>
    </source>
</reference>
<dbReference type="PIRSF" id="PIRSF000441">
    <property type="entry name" value="CysE"/>
    <property type="match status" value="1"/>
</dbReference>
<name>A0ABY5GCQ3_9GAMM</name>
<dbReference type="PANTHER" id="PTHR42811">
    <property type="entry name" value="SERINE ACETYLTRANSFERASE"/>
    <property type="match status" value="1"/>
</dbReference>
<evidence type="ECO:0000256" key="3">
    <source>
        <dbReference type="ARBA" id="ARBA00022737"/>
    </source>
</evidence>
<dbReference type="InterPro" id="IPR001451">
    <property type="entry name" value="Hexapep"/>
</dbReference>
<protein>
    <submittedName>
        <fullName evidence="5">Serine acetyltransferase</fullName>
    </submittedName>
</protein>
<dbReference type="InterPro" id="IPR011004">
    <property type="entry name" value="Trimer_LpxA-like_sf"/>
</dbReference>
<evidence type="ECO:0000313" key="6">
    <source>
        <dbReference type="Proteomes" id="UP001057998"/>
    </source>
</evidence>
<comment type="similarity">
    <text evidence="1">Belongs to the transferase hexapeptide repeat family.</text>
</comment>
<dbReference type="Gene3D" id="2.160.10.10">
    <property type="entry name" value="Hexapeptide repeat proteins"/>
    <property type="match status" value="1"/>
</dbReference>
<evidence type="ECO:0000256" key="4">
    <source>
        <dbReference type="ARBA" id="ARBA00023315"/>
    </source>
</evidence>
<organism evidence="5 6">
    <name type="scientific">Photobacterium atrarenae</name>
    <dbReference type="NCBI Taxonomy" id="865757"/>
    <lineage>
        <taxon>Bacteria</taxon>
        <taxon>Pseudomonadati</taxon>
        <taxon>Pseudomonadota</taxon>
        <taxon>Gammaproteobacteria</taxon>
        <taxon>Vibrionales</taxon>
        <taxon>Vibrionaceae</taxon>
        <taxon>Photobacterium</taxon>
    </lineage>
</organism>
<keyword evidence="3" id="KW-0677">Repeat</keyword>
<dbReference type="CDD" id="cd03354">
    <property type="entry name" value="LbH_SAT"/>
    <property type="match status" value="1"/>
</dbReference>
<proteinExistence type="inferred from homology"/>
<dbReference type="EMBL" id="CP101508">
    <property type="protein sequence ID" value="UTV26985.1"/>
    <property type="molecule type" value="Genomic_DNA"/>
</dbReference>
<accession>A0ABY5GCQ3</accession>
<dbReference type="Pfam" id="PF00132">
    <property type="entry name" value="Hexapep"/>
    <property type="match status" value="1"/>
</dbReference>
<keyword evidence="6" id="KW-1185">Reference proteome</keyword>
<keyword evidence="2" id="KW-0808">Transferase</keyword>
<dbReference type="InterPro" id="IPR018357">
    <property type="entry name" value="Hexapep_transf_CS"/>
</dbReference>
<evidence type="ECO:0000256" key="1">
    <source>
        <dbReference type="ARBA" id="ARBA00007274"/>
    </source>
</evidence>
<gene>
    <name evidence="5" type="ORF">NNL38_11595</name>
</gene>
<dbReference type="Proteomes" id="UP001057998">
    <property type="component" value="Chromosome 1"/>
</dbReference>
<evidence type="ECO:0000313" key="5">
    <source>
        <dbReference type="EMBL" id="UTV26985.1"/>
    </source>
</evidence>
<dbReference type="InterPro" id="IPR045304">
    <property type="entry name" value="LbH_SAT"/>
</dbReference>
<dbReference type="SUPFAM" id="SSF51161">
    <property type="entry name" value="Trimeric LpxA-like enzymes"/>
    <property type="match status" value="1"/>
</dbReference>
<dbReference type="PROSITE" id="PS00101">
    <property type="entry name" value="HEXAPEP_TRANSFERASES"/>
    <property type="match status" value="1"/>
</dbReference>
<keyword evidence="4" id="KW-0012">Acyltransferase</keyword>
<dbReference type="InterPro" id="IPR005881">
    <property type="entry name" value="Ser_O-AcTrfase"/>
</dbReference>
<evidence type="ECO:0000256" key="2">
    <source>
        <dbReference type="ARBA" id="ARBA00022679"/>
    </source>
</evidence>